<proteinExistence type="predicted"/>
<dbReference type="Proteomes" id="UP000037035">
    <property type="component" value="Unassembled WGS sequence"/>
</dbReference>
<evidence type="ECO:0000313" key="2">
    <source>
        <dbReference type="EMBL" id="KNZ47680.1"/>
    </source>
</evidence>
<dbReference type="InterPro" id="IPR021109">
    <property type="entry name" value="Peptidase_aspartic_dom_sf"/>
</dbReference>
<feature type="non-terminal residue" evidence="2">
    <location>
        <position position="132"/>
    </location>
</feature>
<evidence type="ECO:0000313" key="3">
    <source>
        <dbReference type="Proteomes" id="UP000037035"/>
    </source>
</evidence>
<evidence type="ECO:0008006" key="4">
    <source>
        <dbReference type="Google" id="ProtNLM"/>
    </source>
</evidence>
<dbReference type="CDD" id="cd00303">
    <property type="entry name" value="retropepsin_like"/>
    <property type="match status" value="1"/>
</dbReference>
<dbReference type="VEuPathDB" id="FungiDB:VP01_6226g1"/>
<gene>
    <name evidence="2" type="ORF">VP01_6226g1</name>
</gene>
<dbReference type="OrthoDB" id="2507637at2759"/>
<protein>
    <recommendedName>
        <fullName evidence="4">Aspartic peptidase DDI1-type domain-containing protein</fullName>
    </recommendedName>
</protein>
<dbReference type="EMBL" id="LAVV01011526">
    <property type="protein sequence ID" value="KNZ47680.1"/>
    <property type="molecule type" value="Genomic_DNA"/>
</dbReference>
<feature type="region of interest" description="Disordered" evidence="1">
    <location>
        <begin position="1"/>
        <end position="29"/>
    </location>
</feature>
<accession>A0A0L6UIM4</accession>
<evidence type="ECO:0000256" key="1">
    <source>
        <dbReference type="SAM" id="MobiDB-lite"/>
    </source>
</evidence>
<comment type="caution">
    <text evidence="2">The sequence shown here is derived from an EMBL/GenBank/DDBJ whole genome shotgun (WGS) entry which is preliminary data.</text>
</comment>
<sequence>MKGDKSLMNHEISQSFPNLPPPTLNSSTTRLLAPHMSIPGVTESLKKKITNKRMPIEEKTINSGTLEEEEESKLEGAIHYSCPLGYIKLTINEESHQALLDTGSMVNIIPAGLAQKLGLVITEKPMKLKGVG</sequence>
<reference evidence="2 3" key="1">
    <citation type="submission" date="2015-08" db="EMBL/GenBank/DDBJ databases">
        <title>Next Generation Sequencing and Analysis of the Genome of Puccinia sorghi L Schw, the Causal Agent of Maize Common Rust.</title>
        <authorList>
            <person name="Rochi L."/>
            <person name="Burguener G."/>
            <person name="Darino M."/>
            <person name="Turjanski A."/>
            <person name="Kreff E."/>
            <person name="Dieguez M.J."/>
            <person name="Sacco F."/>
        </authorList>
    </citation>
    <scope>NUCLEOTIDE SEQUENCE [LARGE SCALE GENOMIC DNA]</scope>
    <source>
        <strain evidence="2 3">RO10H11247</strain>
    </source>
</reference>
<dbReference type="AlphaFoldDB" id="A0A0L6UIM4"/>
<dbReference type="SUPFAM" id="SSF50630">
    <property type="entry name" value="Acid proteases"/>
    <property type="match status" value="1"/>
</dbReference>
<name>A0A0L6UIM4_9BASI</name>
<keyword evidence="3" id="KW-1185">Reference proteome</keyword>
<dbReference type="Gene3D" id="2.40.70.10">
    <property type="entry name" value="Acid Proteases"/>
    <property type="match status" value="1"/>
</dbReference>
<organism evidence="2 3">
    <name type="scientific">Puccinia sorghi</name>
    <dbReference type="NCBI Taxonomy" id="27349"/>
    <lineage>
        <taxon>Eukaryota</taxon>
        <taxon>Fungi</taxon>
        <taxon>Dikarya</taxon>
        <taxon>Basidiomycota</taxon>
        <taxon>Pucciniomycotina</taxon>
        <taxon>Pucciniomycetes</taxon>
        <taxon>Pucciniales</taxon>
        <taxon>Pucciniaceae</taxon>
        <taxon>Puccinia</taxon>
    </lineage>
</organism>